<dbReference type="PROSITE" id="PS00584">
    <property type="entry name" value="PFKB_KINASES_2"/>
    <property type="match status" value="1"/>
</dbReference>
<evidence type="ECO:0000256" key="3">
    <source>
        <dbReference type="ARBA" id="ARBA00022777"/>
    </source>
</evidence>
<proteinExistence type="inferred from homology"/>
<dbReference type="InterPro" id="IPR052700">
    <property type="entry name" value="Carb_kinase_PfkB-like"/>
</dbReference>
<dbReference type="PATRIC" id="fig|1150469.3.peg.1245"/>
<dbReference type="EMBL" id="HE663493">
    <property type="protein sequence ID" value="CCG07720.1"/>
    <property type="molecule type" value="Genomic_DNA"/>
</dbReference>
<feature type="region of interest" description="Disordered" evidence="4">
    <location>
        <begin position="13"/>
        <end position="32"/>
    </location>
</feature>
<dbReference type="InterPro" id="IPR029056">
    <property type="entry name" value="Ribokinase-like"/>
</dbReference>
<dbReference type="EC" id="2.7.1.20" evidence="6"/>
<comment type="similarity">
    <text evidence="1">Belongs to the carbohydrate kinase PfkB family.</text>
</comment>
<evidence type="ECO:0000259" key="5">
    <source>
        <dbReference type="Pfam" id="PF00294"/>
    </source>
</evidence>
<protein>
    <submittedName>
        <fullName evidence="6">PfkB</fullName>
        <ecNumber evidence="6">2.7.1.20</ecNumber>
    </submittedName>
</protein>
<dbReference type="eggNOG" id="COG0524">
    <property type="taxonomic scope" value="Bacteria"/>
</dbReference>
<dbReference type="Proteomes" id="UP000033220">
    <property type="component" value="Chromosome DSM 122"/>
</dbReference>
<dbReference type="Gene3D" id="3.30.1110.10">
    <property type="match status" value="1"/>
</dbReference>
<name>H6SS41_PARPM</name>
<organism evidence="6 7">
    <name type="scientific">Pararhodospirillum photometricum DSM 122</name>
    <dbReference type="NCBI Taxonomy" id="1150469"/>
    <lineage>
        <taxon>Bacteria</taxon>
        <taxon>Pseudomonadati</taxon>
        <taxon>Pseudomonadota</taxon>
        <taxon>Alphaproteobacteria</taxon>
        <taxon>Rhodospirillales</taxon>
        <taxon>Rhodospirillaceae</taxon>
        <taxon>Pararhodospirillum</taxon>
    </lineage>
</organism>
<dbReference type="InterPro" id="IPR011611">
    <property type="entry name" value="PfkB_dom"/>
</dbReference>
<feature type="domain" description="Carbohydrate kinase PfkB" evidence="5">
    <location>
        <begin position="122"/>
        <end position="382"/>
    </location>
</feature>
<evidence type="ECO:0000313" key="7">
    <source>
        <dbReference type="Proteomes" id="UP000033220"/>
    </source>
</evidence>
<dbReference type="HOGENOM" id="CLU_027634_5_1_5"/>
<evidence type="ECO:0000313" key="6">
    <source>
        <dbReference type="EMBL" id="CCG07720.1"/>
    </source>
</evidence>
<sequence>MVHGHGDALERLLSRERSVQTPPRPCGSARGRYTARSTTAARICARAGLALAGPRRPYLTPRGPMAEPRFDVAGIGNAIVDVLAHADDAFLEAQGLPKGGMTLIDEARAETLYGAMGPGVEISGGSAANTIAGLASLGARVAYIGKVKDDALGRIFRHDITASGVYYPTVPLTEGPATARSLILVSPDAERTMNTFLGACTCLGPQDIDESVIRDAAITYVEGYQWDMPAAKDAIRLAADHTRAAGRRFALSLSDPFCVGRHKADFIELLDNHVDILFANESEALALTDTSSIDAATQALQGRCAIAAITRGSQGCRVVLPDTVCDVPAHPVTTLVDTTGAGDLFAAGFLWGLCRGYAPADCARVGAVTAAEVVSHVGARPAVDSLAALVNDVLGLNGTPA</sequence>
<dbReference type="PANTHER" id="PTHR43320">
    <property type="entry name" value="SUGAR KINASE"/>
    <property type="match status" value="1"/>
</dbReference>
<keyword evidence="2 6" id="KW-0808">Transferase</keyword>
<dbReference type="GO" id="GO:0004001">
    <property type="term" value="F:adenosine kinase activity"/>
    <property type="evidence" value="ECO:0007669"/>
    <property type="project" value="UniProtKB-EC"/>
</dbReference>
<evidence type="ECO:0000256" key="1">
    <source>
        <dbReference type="ARBA" id="ARBA00010688"/>
    </source>
</evidence>
<dbReference type="CDD" id="cd01168">
    <property type="entry name" value="adenosine_kinase"/>
    <property type="match status" value="1"/>
</dbReference>
<dbReference type="Pfam" id="PF00294">
    <property type="entry name" value="PfkB"/>
    <property type="match status" value="1"/>
</dbReference>
<dbReference type="SUPFAM" id="SSF53613">
    <property type="entry name" value="Ribokinase-like"/>
    <property type="match status" value="1"/>
</dbReference>
<keyword evidence="7" id="KW-1185">Reference proteome</keyword>
<evidence type="ECO:0000256" key="4">
    <source>
        <dbReference type="SAM" id="MobiDB-lite"/>
    </source>
</evidence>
<dbReference type="STRING" id="1150469.RSPPHO_01094"/>
<gene>
    <name evidence="6" type="ORF">RSPPHO_01094</name>
</gene>
<evidence type="ECO:0000256" key="2">
    <source>
        <dbReference type="ARBA" id="ARBA00022679"/>
    </source>
</evidence>
<dbReference type="PANTHER" id="PTHR43320:SF3">
    <property type="entry name" value="CARBOHYDRATE KINASE PFKB DOMAIN-CONTAINING PROTEIN"/>
    <property type="match status" value="1"/>
</dbReference>
<reference evidence="6 7" key="1">
    <citation type="submission" date="2012-02" db="EMBL/GenBank/DDBJ databases">
        <title>Shotgun genome sequence of Phaeospirillum photometricum DSM 122.</title>
        <authorList>
            <person name="Duquesne K."/>
            <person name="Sturgis J."/>
        </authorList>
    </citation>
    <scope>NUCLEOTIDE SEQUENCE [LARGE SCALE GENOMIC DNA]</scope>
    <source>
        <strain evidence="7">DSM122</strain>
    </source>
</reference>
<dbReference type="AlphaFoldDB" id="H6SS41"/>
<dbReference type="Gene3D" id="3.40.1190.20">
    <property type="match status" value="1"/>
</dbReference>
<accession>H6SS41</accession>
<dbReference type="KEGG" id="rpm:RSPPHO_01094"/>
<dbReference type="InterPro" id="IPR002173">
    <property type="entry name" value="Carboh/pur_kinase_PfkB_CS"/>
</dbReference>
<keyword evidence="3" id="KW-0418">Kinase</keyword>